<dbReference type="InterPro" id="IPR036390">
    <property type="entry name" value="WH_DNA-bd_sf"/>
</dbReference>
<keyword evidence="7" id="KW-1185">Reference proteome</keyword>
<dbReference type="EMBL" id="LJJB01000010">
    <property type="protein sequence ID" value="KQL46267.1"/>
    <property type="molecule type" value="Genomic_DNA"/>
</dbReference>
<comment type="caution">
    <text evidence="6">The sequence shown here is derived from an EMBL/GenBank/DDBJ whole genome shotgun (WGS) entry which is preliminary data.</text>
</comment>
<evidence type="ECO:0000256" key="1">
    <source>
        <dbReference type="ARBA" id="ARBA00009437"/>
    </source>
</evidence>
<keyword evidence="2" id="KW-0805">Transcription regulation</keyword>
<evidence type="ECO:0000313" key="7">
    <source>
        <dbReference type="Proteomes" id="UP000051063"/>
    </source>
</evidence>
<dbReference type="PANTHER" id="PTHR30126:SF94">
    <property type="entry name" value="LYSR FAMILY TRANSCRIPTIONAL REGULATOR"/>
    <property type="match status" value="1"/>
</dbReference>
<accession>A0ABR5N6K0</accession>
<evidence type="ECO:0000313" key="6">
    <source>
        <dbReference type="EMBL" id="KQL46267.1"/>
    </source>
</evidence>
<organism evidence="6 7">
    <name type="scientific">Brevibacillus choshinensis</name>
    <dbReference type="NCBI Taxonomy" id="54911"/>
    <lineage>
        <taxon>Bacteria</taxon>
        <taxon>Bacillati</taxon>
        <taxon>Bacillota</taxon>
        <taxon>Bacilli</taxon>
        <taxon>Bacillales</taxon>
        <taxon>Paenibacillaceae</taxon>
        <taxon>Brevibacillus</taxon>
    </lineage>
</organism>
<dbReference type="RefSeq" id="WP_055745348.1">
    <property type="nucleotide sequence ID" value="NZ_LJJB01000010.1"/>
</dbReference>
<proteinExistence type="inferred from homology"/>
<comment type="similarity">
    <text evidence="1">Belongs to the LysR transcriptional regulatory family.</text>
</comment>
<evidence type="ECO:0000256" key="3">
    <source>
        <dbReference type="ARBA" id="ARBA00023125"/>
    </source>
</evidence>
<dbReference type="Pfam" id="PF03466">
    <property type="entry name" value="LysR_substrate"/>
    <property type="match status" value="1"/>
</dbReference>
<gene>
    <name evidence="6" type="ORF">AN963_14955</name>
</gene>
<keyword evidence="3" id="KW-0238">DNA-binding</keyword>
<dbReference type="Gene3D" id="1.10.10.10">
    <property type="entry name" value="Winged helix-like DNA-binding domain superfamily/Winged helix DNA-binding domain"/>
    <property type="match status" value="1"/>
</dbReference>
<dbReference type="InterPro" id="IPR036388">
    <property type="entry name" value="WH-like_DNA-bd_sf"/>
</dbReference>
<dbReference type="PANTHER" id="PTHR30126">
    <property type="entry name" value="HTH-TYPE TRANSCRIPTIONAL REGULATOR"/>
    <property type="match status" value="1"/>
</dbReference>
<dbReference type="PROSITE" id="PS50931">
    <property type="entry name" value="HTH_LYSR"/>
    <property type="match status" value="1"/>
</dbReference>
<evidence type="ECO:0000259" key="5">
    <source>
        <dbReference type="PROSITE" id="PS50931"/>
    </source>
</evidence>
<dbReference type="SUPFAM" id="SSF46785">
    <property type="entry name" value="Winged helix' DNA-binding domain"/>
    <property type="match status" value="1"/>
</dbReference>
<dbReference type="SUPFAM" id="SSF53850">
    <property type="entry name" value="Periplasmic binding protein-like II"/>
    <property type="match status" value="1"/>
</dbReference>
<dbReference type="Proteomes" id="UP000051063">
    <property type="component" value="Unassembled WGS sequence"/>
</dbReference>
<dbReference type="Gene3D" id="3.40.190.10">
    <property type="entry name" value="Periplasmic binding protein-like II"/>
    <property type="match status" value="2"/>
</dbReference>
<name>A0ABR5N6K0_BRECH</name>
<keyword evidence="4" id="KW-0804">Transcription</keyword>
<dbReference type="Pfam" id="PF00126">
    <property type="entry name" value="HTH_1"/>
    <property type="match status" value="1"/>
</dbReference>
<evidence type="ECO:0000256" key="2">
    <source>
        <dbReference type="ARBA" id="ARBA00023015"/>
    </source>
</evidence>
<evidence type="ECO:0000256" key="4">
    <source>
        <dbReference type="ARBA" id="ARBA00023163"/>
    </source>
</evidence>
<reference evidence="6 7" key="1">
    <citation type="submission" date="2015-09" db="EMBL/GenBank/DDBJ databases">
        <title>Genome sequencing project for genomic taxonomy and phylogenomics of Bacillus-like bacteria.</title>
        <authorList>
            <person name="Liu B."/>
            <person name="Wang J."/>
            <person name="Zhu Y."/>
            <person name="Liu G."/>
            <person name="Chen Q."/>
            <person name="Chen Z."/>
            <person name="Lan J."/>
            <person name="Che J."/>
            <person name="Ge C."/>
            <person name="Shi H."/>
            <person name="Pan Z."/>
            <person name="Liu X."/>
        </authorList>
    </citation>
    <scope>NUCLEOTIDE SEQUENCE [LARGE SCALE GENOMIC DNA]</scope>
    <source>
        <strain evidence="6 7">DSM 8552</strain>
    </source>
</reference>
<sequence>MNLHALRIFVEVARRGSVTAAADALTISQPAVSAQIRKLENELGIALVLPEGRGISLTDEGRFLYEQARRIYDWEKEIEWQLNEMKEGTKGRLRLASTFLPSHYLVPKWLASYKQKYAHVEVDIRTGNSQKSIERLLRCEADLAIITNEVWDDLPIYRMHLMDIRFWFIVPPCHPYAGQEIPLETLVQEPFLLREPGSSTREKLFSLCREHQVQPPQVGLQYHGLFESIQSVRAGYGTMLAPALAVSELVARGEVGRVTVPGIDLKRPMYLCLRDKESGQRPVTARFMELVLQKHTLQGNF</sequence>
<dbReference type="InterPro" id="IPR000847">
    <property type="entry name" value="LysR_HTH_N"/>
</dbReference>
<dbReference type="InterPro" id="IPR005119">
    <property type="entry name" value="LysR_subst-bd"/>
</dbReference>
<feature type="domain" description="HTH lysR-type" evidence="5">
    <location>
        <begin position="1"/>
        <end position="58"/>
    </location>
</feature>
<protein>
    <submittedName>
        <fullName evidence="6">Transcriptional regulator</fullName>
    </submittedName>
</protein>
<dbReference type="PRINTS" id="PR00039">
    <property type="entry name" value="HTHLYSR"/>
</dbReference>